<feature type="transmembrane region" description="Helical" evidence="1">
    <location>
        <begin position="350"/>
        <end position="368"/>
    </location>
</feature>
<feature type="transmembrane region" description="Helical" evidence="1">
    <location>
        <begin position="77"/>
        <end position="97"/>
    </location>
</feature>
<evidence type="ECO:0000313" key="3">
    <source>
        <dbReference type="Proteomes" id="UP001556196"/>
    </source>
</evidence>
<dbReference type="RefSeq" id="WP_367721612.1">
    <property type="nucleotide sequence ID" value="NZ_JBFOCI010000001.1"/>
</dbReference>
<gene>
    <name evidence="2" type="ORF">ABUE31_01020</name>
</gene>
<comment type="caution">
    <text evidence="2">The sequence shown here is derived from an EMBL/GenBank/DDBJ whole genome shotgun (WGS) entry which is preliminary data.</text>
</comment>
<accession>A0ABV3QU43</accession>
<sequence>MNVKELYGEATGLLSRWPGGNLPNHGPLDNARNAADAKGIANLGVSDPETIALRQEVEQAWLWECAVNRSGPRKMTYACVAVSLLIMFVVGSLYVFYNQGAALLAEMQTLSAKQPDRRFGQLERQLLVARSDLFEAAEGAADCPEGTHPCPQSTENAIDELAQEASYALLHELRDLNLSLSSLEARKNDFQKLATSPVPGLGRLWNWASDLWHRAISSEAEAAGDSGQGAAGAVISGPNDKLSTTFTTNHFCARQDSGPGSSAQAVEFDRYPIVLGMDMKEIVRQACDYSLRYTSMTVPSVNLWALQVKGIIAPYAAWILPALFACLGAMIYFLRLLVDPTQPSPRVNRLVHRMALAALAGVIAGWFWEPAFGSNSEFQAAGLGLFTFAFVIGFSIEIFFSLLDRFVELSSSAISRLGN</sequence>
<reference evidence="2 3" key="1">
    <citation type="submission" date="2024-06" db="EMBL/GenBank/DDBJ databases">
        <authorList>
            <person name="Tuo L."/>
        </authorList>
    </citation>
    <scope>NUCLEOTIDE SEQUENCE [LARGE SCALE GENOMIC DNA]</scope>
    <source>
        <strain evidence="2 3">ZMM04-5</strain>
    </source>
</reference>
<keyword evidence="3" id="KW-1185">Reference proteome</keyword>
<proteinExistence type="predicted"/>
<keyword evidence="1" id="KW-0472">Membrane</keyword>
<evidence type="ECO:0000256" key="1">
    <source>
        <dbReference type="SAM" id="Phobius"/>
    </source>
</evidence>
<evidence type="ECO:0008006" key="4">
    <source>
        <dbReference type="Google" id="ProtNLM"/>
    </source>
</evidence>
<protein>
    <recommendedName>
        <fullName evidence="4">Transmembrane protein</fullName>
    </recommendedName>
</protein>
<dbReference type="EMBL" id="JBFOCI010000001">
    <property type="protein sequence ID" value="MEW9804564.1"/>
    <property type="molecule type" value="Genomic_DNA"/>
</dbReference>
<feature type="transmembrane region" description="Helical" evidence="1">
    <location>
        <begin position="315"/>
        <end position="338"/>
    </location>
</feature>
<dbReference type="Proteomes" id="UP001556196">
    <property type="component" value="Unassembled WGS sequence"/>
</dbReference>
<evidence type="ECO:0000313" key="2">
    <source>
        <dbReference type="EMBL" id="MEW9804564.1"/>
    </source>
</evidence>
<keyword evidence="1" id="KW-0812">Transmembrane</keyword>
<keyword evidence="1" id="KW-1133">Transmembrane helix</keyword>
<name>A0ABV3QU43_9HYPH</name>
<organism evidence="2 3">
    <name type="scientific">Mesorhizobium marinum</name>
    <dbReference type="NCBI Taxonomy" id="3228790"/>
    <lineage>
        <taxon>Bacteria</taxon>
        <taxon>Pseudomonadati</taxon>
        <taxon>Pseudomonadota</taxon>
        <taxon>Alphaproteobacteria</taxon>
        <taxon>Hyphomicrobiales</taxon>
        <taxon>Phyllobacteriaceae</taxon>
        <taxon>Mesorhizobium</taxon>
    </lineage>
</organism>
<feature type="transmembrane region" description="Helical" evidence="1">
    <location>
        <begin position="380"/>
        <end position="403"/>
    </location>
</feature>